<reference evidence="8" key="1">
    <citation type="submission" date="2020-05" db="EMBL/GenBank/DDBJ databases">
        <title>Mycena genomes resolve the evolution of fungal bioluminescence.</title>
        <authorList>
            <person name="Tsai I.J."/>
        </authorList>
    </citation>
    <scope>NUCLEOTIDE SEQUENCE</scope>
    <source>
        <strain evidence="8">160909Yilan</strain>
    </source>
</reference>
<evidence type="ECO:0000256" key="3">
    <source>
        <dbReference type="ARBA" id="ARBA00022645"/>
    </source>
</evidence>
<proteinExistence type="inferred from homology"/>
<dbReference type="InterPro" id="IPR029058">
    <property type="entry name" value="AB_hydrolase_fold"/>
</dbReference>
<evidence type="ECO:0000256" key="5">
    <source>
        <dbReference type="ARBA" id="ARBA00022801"/>
    </source>
</evidence>
<evidence type="ECO:0000256" key="1">
    <source>
        <dbReference type="ARBA" id="ARBA00009431"/>
    </source>
</evidence>
<dbReference type="PRINTS" id="PR00724">
    <property type="entry name" value="CRBOXYPTASEC"/>
</dbReference>
<keyword evidence="5" id="KW-0378">Hydrolase</keyword>
<evidence type="ECO:0000256" key="2">
    <source>
        <dbReference type="ARBA" id="ARBA00012446"/>
    </source>
</evidence>
<dbReference type="GO" id="GO:0006508">
    <property type="term" value="P:proteolysis"/>
    <property type="evidence" value="ECO:0007669"/>
    <property type="project" value="UniProtKB-KW"/>
</dbReference>
<protein>
    <recommendedName>
        <fullName evidence="2">carboxypeptidase C</fullName>
        <ecNumber evidence="2">3.4.16.5</ecNumber>
    </recommendedName>
</protein>
<dbReference type="EC" id="3.4.16.5" evidence="2"/>
<keyword evidence="7" id="KW-0472">Membrane</keyword>
<dbReference type="PANTHER" id="PTHR11802:SF113">
    <property type="entry name" value="SERINE CARBOXYPEPTIDASE CTSA-4.1"/>
    <property type="match status" value="1"/>
</dbReference>
<gene>
    <name evidence="8" type="ORF">MSAN_01725000</name>
</gene>
<keyword evidence="3" id="KW-0121">Carboxypeptidase</keyword>
<dbReference type="GO" id="GO:0000324">
    <property type="term" value="C:fungal-type vacuole"/>
    <property type="evidence" value="ECO:0007669"/>
    <property type="project" value="TreeGrafter"/>
</dbReference>
<dbReference type="SUPFAM" id="SSF53474">
    <property type="entry name" value="alpha/beta-Hydrolases"/>
    <property type="match status" value="1"/>
</dbReference>
<sequence>MSTPTPAAEFHVDCDLNEPAQMRATGTLKSKFEQNTVLPQQWSSAPPPHATRSWINGAWYRLIALALAFALFLWHYLARESSHFNANAFYVNITSPQNICPAVDGPGISHSGYIGLRGDSDAAPKRLFFWYSEAEHDAESAPVIMTIGGGPGTSGMMNPMMAQGPCVATENGTTPNPNRWTEHFNLLALDHPVGVGFSYGTLVNNSRDAARDAYDFLQKFFRLYPHLRRNKFVLSGGSYGGTYVPHIATVIHEQNLALASGKGHLGAVHINLESMMVSNPLSDATSHFTWFLQTACYGRVEMYNASTCAEMYQRLPKCLDSIRFAEQVPGWSVERRAAAHDMCWPLRGGDTHGTVGEDVRKKCIEDEDDPLGCLPQGFRSTQAFFNNPDVKAALGVADNLNFSMISEEVFAEFAKHGDIIQAAYLLYEPLLTAGIRLLHYVGAQDANCNPHGIMSFLKLLQSPFQEEFLRAPDVPWPSASEATVRVVGEGAGNMTWILIDGAGHFVAHDQPKLVKSIVEHWVQNVPFN</sequence>
<keyword evidence="6" id="KW-0325">Glycoprotein</keyword>
<comment type="caution">
    <text evidence="8">The sequence shown here is derived from an EMBL/GenBank/DDBJ whole genome shotgun (WGS) entry which is preliminary data.</text>
</comment>
<evidence type="ECO:0000256" key="6">
    <source>
        <dbReference type="ARBA" id="ARBA00023180"/>
    </source>
</evidence>
<evidence type="ECO:0000313" key="9">
    <source>
        <dbReference type="Proteomes" id="UP000623467"/>
    </source>
</evidence>
<dbReference type="Gene3D" id="3.40.50.1820">
    <property type="entry name" value="alpha/beta hydrolase"/>
    <property type="match status" value="1"/>
</dbReference>
<keyword evidence="4" id="KW-0645">Protease</keyword>
<dbReference type="InterPro" id="IPR001563">
    <property type="entry name" value="Peptidase_S10"/>
</dbReference>
<dbReference type="GO" id="GO:0004185">
    <property type="term" value="F:serine-type carboxypeptidase activity"/>
    <property type="evidence" value="ECO:0007669"/>
    <property type="project" value="UniProtKB-EC"/>
</dbReference>
<organism evidence="8 9">
    <name type="scientific">Mycena sanguinolenta</name>
    <dbReference type="NCBI Taxonomy" id="230812"/>
    <lineage>
        <taxon>Eukaryota</taxon>
        <taxon>Fungi</taxon>
        <taxon>Dikarya</taxon>
        <taxon>Basidiomycota</taxon>
        <taxon>Agaricomycotina</taxon>
        <taxon>Agaricomycetes</taxon>
        <taxon>Agaricomycetidae</taxon>
        <taxon>Agaricales</taxon>
        <taxon>Marasmiineae</taxon>
        <taxon>Mycenaceae</taxon>
        <taxon>Mycena</taxon>
    </lineage>
</organism>
<keyword evidence="7" id="KW-1133">Transmembrane helix</keyword>
<dbReference type="Proteomes" id="UP000623467">
    <property type="component" value="Unassembled WGS sequence"/>
</dbReference>
<dbReference type="Gene3D" id="1.10.287.410">
    <property type="match status" value="1"/>
</dbReference>
<dbReference type="PANTHER" id="PTHR11802">
    <property type="entry name" value="SERINE PROTEASE FAMILY S10 SERINE CARBOXYPEPTIDASE"/>
    <property type="match status" value="1"/>
</dbReference>
<accession>A0A8H6XYA1</accession>
<comment type="similarity">
    <text evidence="1">Belongs to the peptidase S10 family.</text>
</comment>
<dbReference type="AlphaFoldDB" id="A0A8H6XYA1"/>
<evidence type="ECO:0000313" key="8">
    <source>
        <dbReference type="EMBL" id="KAF7349352.1"/>
    </source>
</evidence>
<name>A0A8H6XYA1_9AGAR</name>
<dbReference type="EMBL" id="JACAZH010000016">
    <property type="protein sequence ID" value="KAF7349352.1"/>
    <property type="molecule type" value="Genomic_DNA"/>
</dbReference>
<feature type="transmembrane region" description="Helical" evidence="7">
    <location>
        <begin position="58"/>
        <end position="77"/>
    </location>
</feature>
<keyword evidence="9" id="KW-1185">Reference proteome</keyword>
<dbReference type="Pfam" id="PF00450">
    <property type="entry name" value="Peptidase_S10"/>
    <property type="match status" value="1"/>
</dbReference>
<keyword evidence="7" id="KW-0812">Transmembrane</keyword>
<evidence type="ECO:0000256" key="4">
    <source>
        <dbReference type="ARBA" id="ARBA00022670"/>
    </source>
</evidence>
<dbReference type="OrthoDB" id="443318at2759"/>
<evidence type="ECO:0000256" key="7">
    <source>
        <dbReference type="SAM" id="Phobius"/>
    </source>
</evidence>